<dbReference type="EMBL" id="RZHG01000033">
    <property type="protein sequence ID" value="RUR25702.1"/>
    <property type="molecule type" value="Genomic_DNA"/>
</dbReference>
<feature type="domain" description="Tyr recombinase" evidence="5">
    <location>
        <begin position="235"/>
        <end position="407"/>
    </location>
</feature>
<evidence type="ECO:0000256" key="1">
    <source>
        <dbReference type="ARBA" id="ARBA00008857"/>
    </source>
</evidence>
<evidence type="ECO:0000313" key="6">
    <source>
        <dbReference type="EMBL" id="RUR25702.1"/>
    </source>
</evidence>
<dbReference type="AlphaFoldDB" id="A0A3S0XYU9"/>
<evidence type="ECO:0000313" key="7">
    <source>
        <dbReference type="Proteomes" id="UP000287336"/>
    </source>
</evidence>
<dbReference type="Pfam" id="PF00589">
    <property type="entry name" value="Phage_integrase"/>
    <property type="match status" value="1"/>
</dbReference>
<dbReference type="GO" id="GO:0015074">
    <property type="term" value="P:DNA integration"/>
    <property type="evidence" value="ECO:0007669"/>
    <property type="project" value="UniProtKB-KW"/>
</dbReference>
<keyword evidence="4" id="KW-0233">DNA recombination</keyword>
<dbReference type="OrthoDB" id="9057547at2"/>
<comment type="caution">
    <text evidence="6">The sequence shown here is derived from an EMBL/GenBank/DDBJ whole genome shotgun (WGS) entry which is preliminary data.</text>
</comment>
<evidence type="ECO:0000256" key="4">
    <source>
        <dbReference type="ARBA" id="ARBA00023172"/>
    </source>
</evidence>
<dbReference type="GO" id="GO:0006310">
    <property type="term" value="P:DNA recombination"/>
    <property type="evidence" value="ECO:0007669"/>
    <property type="project" value="UniProtKB-KW"/>
</dbReference>
<dbReference type="PROSITE" id="PS51898">
    <property type="entry name" value="TYR_RECOMBINASE"/>
    <property type="match status" value="1"/>
</dbReference>
<name>A0A3S0XYU9_9GAMM</name>
<dbReference type="SUPFAM" id="SSF56349">
    <property type="entry name" value="DNA breaking-rejoining enzymes"/>
    <property type="match status" value="1"/>
</dbReference>
<dbReference type="InterPro" id="IPR038488">
    <property type="entry name" value="Integrase_DNA-bd_sf"/>
</dbReference>
<dbReference type="Gene3D" id="1.10.150.130">
    <property type="match status" value="1"/>
</dbReference>
<dbReference type="InterPro" id="IPR050808">
    <property type="entry name" value="Phage_Integrase"/>
</dbReference>
<dbReference type="Gene3D" id="3.30.160.390">
    <property type="entry name" value="Integrase, DNA-binding domain"/>
    <property type="match status" value="1"/>
</dbReference>
<comment type="similarity">
    <text evidence="1">Belongs to the 'phage' integrase family.</text>
</comment>
<dbReference type="Pfam" id="PF13356">
    <property type="entry name" value="Arm-DNA-bind_3"/>
    <property type="match status" value="1"/>
</dbReference>
<dbReference type="InterPro" id="IPR011010">
    <property type="entry name" value="DNA_brk_join_enz"/>
</dbReference>
<dbReference type="InterPro" id="IPR025166">
    <property type="entry name" value="Integrase_DNA_bind_dom"/>
</dbReference>
<dbReference type="Pfam" id="PF14659">
    <property type="entry name" value="Phage_int_SAM_3"/>
    <property type="match status" value="1"/>
</dbReference>
<accession>A0A3S0XYU9</accession>
<organism evidence="6 7">
    <name type="scientific">Vreelandella andesensis</name>
    <dbReference type="NCBI Taxonomy" id="447567"/>
    <lineage>
        <taxon>Bacteria</taxon>
        <taxon>Pseudomonadati</taxon>
        <taxon>Pseudomonadota</taxon>
        <taxon>Gammaproteobacteria</taxon>
        <taxon>Oceanospirillales</taxon>
        <taxon>Halomonadaceae</taxon>
        <taxon>Vreelandella</taxon>
    </lineage>
</organism>
<protein>
    <submittedName>
        <fullName evidence="6">Site-specific integrase</fullName>
    </submittedName>
</protein>
<dbReference type="InterPro" id="IPR010998">
    <property type="entry name" value="Integrase_recombinase_N"/>
</dbReference>
<dbReference type="InterPro" id="IPR002104">
    <property type="entry name" value="Integrase_catalytic"/>
</dbReference>
<sequence length="437" mass="49947">MSLLKHAPHTGQPLDIQVFQFRILLASEKEITMPTMQLTQVFIDAATCPTGKQKVDYFDTELAGLLLKVMPTGKRTYYLRYKDSHGKTKEKQLFNASVVDLKTARQQAKEKLAQLALGQDPFADQKLKRTVPTFAAFVRDSYLPYIETNKKSWKLDEAMLRLHVLPYLGKHYLDNITKRHVVDVISCHAKHSKPSSTNRLMTVIQCLFNCALAWDVPGLTTNPANKLAKRKDPYQRDRYLTHEELRALWKAIDCSQAEMLPYIVRMLIFTGARKNEVAHAQWTDIDWYTKQWRIPKNKSGKVRFVPLSDAAINLLCELKPKSKSAYIFANPKTQKPYVNFYHSWNTARKEAGITNIRIHDLRHTYASYLVNIGIPIYEVKEILGHANIATTQRYAHLSHATLLEATNQLAGHVNNSLRGTLESGTIITDNMIEIRAA</sequence>
<dbReference type="PANTHER" id="PTHR30629:SF2">
    <property type="entry name" value="PROPHAGE INTEGRASE INTS-RELATED"/>
    <property type="match status" value="1"/>
</dbReference>
<dbReference type="InterPro" id="IPR013762">
    <property type="entry name" value="Integrase-like_cat_sf"/>
</dbReference>
<dbReference type="GO" id="GO:0003677">
    <property type="term" value="F:DNA binding"/>
    <property type="evidence" value="ECO:0007669"/>
    <property type="project" value="UniProtKB-KW"/>
</dbReference>
<dbReference type="Gene3D" id="1.10.443.10">
    <property type="entry name" value="Intergrase catalytic core"/>
    <property type="match status" value="1"/>
</dbReference>
<gene>
    <name evidence="6" type="ORF">ELY33_17700</name>
</gene>
<evidence type="ECO:0000256" key="2">
    <source>
        <dbReference type="ARBA" id="ARBA00022908"/>
    </source>
</evidence>
<dbReference type="InterPro" id="IPR004107">
    <property type="entry name" value="Integrase_SAM-like_N"/>
</dbReference>
<evidence type="ECO:0000256" key="3">
    <source>
        <dbReference type="ARBA" id="ARBA00023125"/>
    </source>
</evidence>
<evidence type="ECO:0000259" key="5">
    <source>
        <dbReference type="PROSITE" id="PS51898"/>
    </source>
</evidence>
<proteinExistence type="inferred from homology"/>
<keyword evidence="2" id="KW-0229">DNA integration</keyword>
<dbReference type="PANTHER" id="PTHR30629">
    <property type="entry name" value="PROPHAGE INTEGRASE"/>
    <property type="match status" value="1"/>
</dbReference>
<keyword evidence="7" id="KW-1185">Reference proteome</keyword>
<reference evidence="6 7" key="1">
    <citation type="submission" date="2018-12" db="EMBL/GenBank/DDBJ databases">
        <title>three novel Halomonas strain isolated from plants.</title>
        <authorList>
            <person name="Sun C."/>
        </authorList>
    </citation>
    <scope>NUCLEOTIDE SEQUENCE [LARGE SCALE GENOMIC DNA]</scope>
    <source>
        <strain evidence="6 7">DSM 19434</strain>
    </source>
</reference>
<dbReference type="Proteomes" id="UP000287336">
    <property type="component" value="Unassembled WGS sequence"/>
</dbReference>
<keyword evidence="3" id="KW-0238">DNA-binding</keyword>
<dbReference type="CDD" id="cd00796">
    <property type="entry name" value="INT_Rci_Hp1_C"/>
    <property type="match status" value="1"/>
</dbReference>